<gene>
    <name evidence="1" type="ORF">F4821DRAFT_237918</name>
</gene>
<evidence type="ECO:0000313" key="2">
    <source>
        <dbReference type="Proteomes" id="UP001497680"/>
    </source>
</evidence>
<evidence type="ECO:0000313" key="1">
    <source>
        <dbReference type="EMBL" id="KAI6086533.1"/>
    </source>
</evidence>
<reference evidence="1 2" key="1">
    <citation type="journal article" date="2022" name="New Phytol.">
        <title>Ecological generalism drives hyperdiversity of secondary metabolite gene clusters in xylarialean endophytes.</title>
        <authorList>
            <person name="Franco M.E.E."/>
            <person name="Wisecaver J.H."/>
            <person name="Arnold A.E."/>
            <person name="Ju Y.M."/>
            <person name="Slot J.C."/>
            <person name="Ahrendt S."/>
            <person name="Moore L.P."/>
            <person name="Eastman K.E."/>
            <person name="Scott K."/>
            <person name="Konkel Z."/>
            <person name="Mondo S.J."/>
            <person name="Kuo A."/>
            <person name="Hayes R.D."/>
            <person name="Haridas S."/>
            <person name="Andreopoulos B."/>
            <person name="Riley R."/>
            <person name="LaButti K."/>
            <person name="Pangilinan J."/>
            <person name="Lipzen A."/>
            <person name="Amirebrahimi M."/>
            <person name="Yan J."/>
            <person name="Adam C."/>
            <person name="Keymanesh K."/>
            <person name="Ng V."/>
            <person name="Louie K."/>
            <person name="Northen T."/>
            <person name="Drula E."/>
            <person name="Henrissat B."/>
            <person name="Hsieh H.M."/>
            <person name="Youens-Clark K."/>
            <person name="Lutzoni F."/>
            <person name="Miadlikowska J."/>
            <person name="Eastwood D.C."/>
            <person name="Hamelin R.C."/>
            <person name="Grigoriev I.V."/>
            <person name="U'Ren J.M."/>
        </authorList>
    </citation>
    <scope>NUCLEOTIDE SEQUENCE [LARGE SCALE GENOMIC DNA]</scope>
    <source>
        <strain evidence="1 2">ER1909</strain>
    </source>
</reference>
<protein>
    <submittedName>
        <fullName evidence="1">Uncharacterized protein</fullName>
    </submittedName>
</protein>
<name>A0ACC0D1D9_9PEZI</name>
<dbReference type="Proteomes" id="UP001497680">
    <property type="component" value="Unassembled WGS sequence"/>
</dbReference>
<comment type="caution">
    <text evidence="1">The sequence shown here is derived from an EMBL/GenBank/DDBJ whole genome shotgun (WGS) entry which is preliminary data.</text>
</comment>
<organism evidence="1 2">
    <name type="scientific">Hypoxylon rubiginosum</name>
    <dbReference type="NCBI Taxonomy" id="110542"/>
    <lineage>
        <taxon>Eukaryota</taxon>
        <taxon>Fungi</taxon>
        <taxon>Dikarya</taxon>
        <taxon>Ascomycota</taxon>
        <taxon>Pezizomycotina</taxon>
        <taxon>Sordariomycetes</taxon>
        <taxon>Xylariomycetidae</taxon>
        <taxon>Xylariales</taxon>
        <taxon>Hypoxylaceae</taxon>
        <taxon>Hypoxylon</taxon>
    </lineage>
</organism>
<proteinExistence type="predicted"/>
<keyword evidence="2" id="KW-1185">Reference proteome</keyword>
<accession>A0ACC0D1D9</accession>
<dbReference type="EMBL" id="MU394314">
    <property type="protein sequence ID" value="KAI6086533.1"/>
    <property type="molecule type" value="Genomic_DNA"/>
</dbReference>
<sequence length="1070" mass="121023">MLLPLLGRSLDRPKRAIVIIRSLRQASRPGFDDDKSWWVFLNDSVDAVFVFSPNVDNFLGAYISGPQGGLPDAATGLLQELSTKPWINTCSIIFFAHSFGGLILKKATILAYDHPDFRQVIDSTVGVIFFGTPHDGDNPHFDKAIKVGAGAELECNYRSNMLRQLVSDQSLSEMKHLCNQFRSLGPNLSYNICSFYEERETPYKARFSNKQMLVISSLLAKLQPAKDGLGYSHETVIGLDLDHPSLSSYNALDERLKDQLSEIVSRFLSSCTTQQSPQPATSTVSEILFHQESSHNVLEVFRTAASRPEFPLHKTVASSSYSTSGSVQLPCHVINPYQRNPAFMGRSDVLNTIVSALTPLAGTRFRQEQKKFALVGMGGIGKTQVAVEYAYRSLQDFPIILWAHAETRAKLSQSYSEFERELSLSSTATQNENESRKRVKNWLATTNVNWLLVFDNVEDKTDPDEESSLTDFWPSGDRGSILITARNEASLGQFTGGEVKTVTKLTEDDGIHLLLKLSGRPDNEINREDAKSICTRIDFLPLAISSVAALLKSTKLGLDDYLVEYTNSDLIRKSKPLSGPEAHYLFSLATAWQSQFTHLDNDSPGSRSFLNILALLDPDGIREKFLLEGVQKTRHPKLRLLNIWKFRESLTVMDLIYRNADMKKIWMHRLLQGICHVTMVDANTYQVAFDCAFDLINTIWPVPERHNRQNSSFWPVQQELVPHVESLAEHYRQFQQRDEAGEPISVIQLSSAPPQAFAELLYNAGWYLYERGNFRSSFVLLDTAERYCITHPDGVESILADINGAYASIDSESNDMAACQMHFELQLKYCLEAIEKGQIQRPNVREALAYGGMGHAKMIQNRYHEAEQNYRRCVEIWKECPGEPTIYMKHLAAALTVQGCTDEAEQLLKELIEERAKKFGPKDTTSYRTGILYSSLGNNQVCQGRFDVAYETHLDALKMIQVSCGEGHHIAADACYKIGWHLLRRGEFDKAKERLDEALRIYEKEEETYRNERARTCFLLGELFKSMGNSGESNKWNEKAETLRSEILGQRNLSPGKEDDFDQLVIFWTR</sequence>